<evidence type="ECO:0000313" key="5">
    <source>
        <dbReference type="Proteomes" id="UP000068026"/>
    </source>
</evidence>
<evidence type="ECO:0000313" key="3">
    <source>
        <dbReference type="EMBL" id="AMJ41097.1"/>
    </source>
</evidence>
<name>A0A0X1U829_ANAPI</name>
<evidence type="ECO:0000313" key="6">
    <source>
        <dbReference type="Proteomes" id="UP000184204"/>
    </source>
</evidence>
<dbReference type="EMBL" id="FQUA01000004">
    <property type="protein sequence ID" value="SHE63471.1"/>
    <property type="molecule type" value="Genomic_DNA"/>
</dbReference>
<proteinExistence type="predicted"/>
<organism evidence="4 6">
    <name type="scientific">Anaerotignum propionicum DSM 1682</name>
    <dbReference type="NCBI Taxonomy" id="991789"/>
    <lineage>
        <taxon>Bacteria</taxon>
        <taxon>Bacillati</taxon>
        <taxon>Bacillota</taxon>
        <taxon>Clostridia</taxon>
        <taxon>Lachnospirales</taxon>
        <taxon>Anaerotignaceae</taxon>
        <taxon>Anaerotignum</taxon>
    </lineage>
</organism>
<dbReference type="Proteomes" id="UP000068026">
    <property type="component" value="Chromosome"/>
</dbReference>
<dbReference type="InterPro" id="IPR001387">
    <property type="entry name" value="Cro/C1-type_HTH"/>
</dbReference>
<dbReference type="SUPFAM" id="SSF51182">
    <property type="entry name" value="RmlC-like cupins"/>
    <property type="match status" value="1"/>
</dbReference>
<dbReference type="OrthoDB" id="9814553at2"/>
<dbReference type="KEGG" id="cpro:CPRO_15040"/>
<dbReference type="InterPro" id="IPR013096">
    <property type="entry name" value="Cupin_2"/>
</dbReference>
<dbReference type="AlphaFoldDB" id="A0A0X1U829"/>
<reference evidence="6" key="4">
    <citation type="submission" date="2016-11" db="EMBL/GenBank/DDBJ databases">
        <authorList>
            <person name="Jaros S."/>
            <person name="Januszkiewicz K."/>
            <person name="Wedrychowicz H."/>
        </authorList>
    </citation>
    <scope>NUCLEOTIDE SEQUENCE [LARGE SCALE GENOMIC DNA]</scope>
    <source>
        <strain evidence="6">DSM 1682</strain>
    </source>
</reference>
<feature type="domain" description="HTH cro/C1-type" evidence="2">
    <location>
        <begin position="6"/>
        <end position="60"/>
    </location>
</feature>
<accession>A0A0X1U829</accession>
<evidence type="ECO:0000313" key="4">
    <source>
        <dbReference type="EMBL" id="SHE63471.1"/>
    </source>
</evidence>
<dbReference type="GO" id="GO:0005829">
    <property type="term" value="C:cytosol"/>
    <property type="evidence" value="ECO:0007669"/>
    <property type="project" value="TreeGrafter"/>
</dbReference>
<dbReference type="GO" id="GO:0003677">
    <property type="term" value="F:DNA binding"/>
    <property type="evidence" value="ECO:0007669"/>
    <property type="project" value="UniProtKB-KW"/>
</dbReference>
<dbReference type="Proteomes" id="UP000184204">
    <property type="component" value="Unassembled WGS sequence"/>
</dbReference>
<dbReference type="Pfam" id="PF07883">
    <property type="entry name" value="Cupin_2"/>
    <property type="match status" value="1"/>
</dbReference>
<dbReference type="InterPro" id="IPR010982">
    <property type="entry name" value="Lambda_DNA-bd_dom_sf"/>
</dbReference>
<dbReference type="Gene3D" id="2.60.120.10">
    <property type="entry name" value="Jelly Rolls"/>
    <property type="match status" value="1"/>
</dbReference>
<dbReference type="Pfam" id="PF01381">
    <property type="entry name" value="HTH_3"/>
    <property type="match status" value="1"/>
</dbReference>
<dbReference type="SUPFAM" id="SSF47413">
    <property type="entry name" value="lambda repressor-like DNA-binding domains"/>
    <property type="match status" value="1"/>
</dbReference>
<keyword evidence="1" id="KW-0238">DNA-binding</keyword>
<evidence type="ECO:0000256" key="1">
    <source>
        <dbReference type="ARBA" id="ARBA00023125"/>
    </source>
</evidence>
<dbReference type="InterPro" id="IPR050807">
    <property type="entry name" value="TransReg_Diox_bact_type"/>
</dbReference>
<dbReference type="PANTHER" id="PTHR46797:SF19">
    <property type="entry name" value="BLL2473 PROTEIN"/>
    <property type="match status" value="1"/>
</dbReference>
<dbReference type="CDD" id="cd00093">
    <property type="entry name" value="HTH_XRE"/>
    <property type="match status" value="1"/>
</dbReference>
<dbReference type="PANTHER" id="PTHR46797">
    <property type="entry name" value="HTH-TYPE TRANSCRIPTIONAL REGULATOR"/>
    <property type="match status" value="1"/>
</dbReference>
<dbReference type="CDD" id="cd02209">
    <property type="entry name" value="cupin_XRE_C"/>
    <property type="match status" value="1"/>
</dbReference>
<evidence type="ECO:0000259" key="2">
    <source>
        <dbReference type="PROSITE" id="PS50943"/>
    </source>
</evidence>
<dbReference type="PROSITE" id="PS50943">
    <property type="entry name" value="HTH_CROC1"/>
    <property type="match status" value="1"/>
</dbReference>
<protein>
    <submittedName>
        <fullName evidence="3">HTH-type transcriptional regulator SinR</fullName>
    </submittedName>
    <submittedName>
        <fullName evidence="4">Transcriptional regulator, XRE family with cupin sensor</fullName>
    </submittedName>
</protein>
<reference evidence="4" key="3">
    <citation type="submission" date="2016-11" db="EMBL/GenBank/DDBJ databases">
        <authorList>
            <person name="Varghese N."/>
            <person name="Submissions S."/>
        </authorList>
    </citation>
    <scope>NUCLEOTIDE SEQUENCE</scope>
    <source>
        <strain evidence="4">DSM 1682</strain>
    </source>
</reference>
<dbReference type="EMBL" id="CP014223">
    <property type="protein sequence ID" value="AMJ41097.1"/>
    <property type="molecule type" value="Genomic_DNA"/>
</dbReference>
<keyword evidence="5" id="KW-1185">Reference proteome</keyword>
<sequence>MIGEKIKAARVEKGITAKDLAEKAEVTPGYISQIERNLISPSLSVLMRIAEAIEIPLVSLFSQEEQEQVTVITRDNRTKIQFADINMEYQFVTPYSRSKNACTKMEMLCFKLGAKSWGSTMVQYHEEAAECTLVLKGTLEYHIGDDVYILNEGDSIYVPQQTYHQLYNPGDEDVEAVAVISPALY</sequence>
<dbReference type="SMART" id="SM00530">
    <property type="entry name" value="HTH_XRE"/>
    <property type="match status" value="1"/>
</dbReference>
<dbReference type="InterPro" id="IPR011051">
    <property type="entry name" value="RmlC_Cupin_sf"/>
</dbReference>
<dbReference type="InterPro" id="IPR014710">
    <property type="entry name" value="RmlC-like_jellyroll"/>
</dbReference>
<reference evidence="3 5" key="1">
    <citation type="journal article" date="2016" name="Genome Announc.">
        <title>Complete Genome Sequence of the Amino Acid-Fermenting Clostridium propionicum X2 (DSM 1682).</title>
        <authorList>
            <person name="Poehlein A."/>
            <person name="Schlien K."/>
            <person name="Chowdhury N.P."/>
            <person name="Gottschalk G."/>
            <person name="Buckel W."/>
            <person name="Daniel R."/>
        </authorList>
    </citation>
    <scope>NUCLEOTIDE SEQUENCE [LARGE SCALE GENOMIC DNA]</scope>
    <source>
        <strain evidence="3 5">X2</strain>
    </source>
</reference>
<dbReference type="RefSeq" id="WP_066049738.1">
    <property type="nucleotide sequence ID" value="NZ_CP014223.1"/>
</dbReference>
<gene>
    <name evidence="3" type="primary">sinR</name>
    <name evidence="3" type="ORF">CPRO_15040</name>
    <name evidence="4" type="ORF">SAMN02745151_01315</name>
</gene>
<dbReference type="Gene3D" id="1.10.260.40">
    <property type="entry name" value="lambda repressor-like DNA-binding domains"/>
    <property type="match status" value="1"/>
</dbReference>
<dbReference type="GO" id="GO:0003700">
    <property type="term" value="F:DNA-binding transcription factor activity"/>
    <property type="evidence" value="ECO:0007669"/>
    <property type="project" value="TreeGrafter"/>
</dbReference>
<reference evidence="5" key="2">
    <citation type="submission" date="2016-01" db="EMBL/GenBank/DDBJ databases">
        <authorList>
            <person name="Poehlein A."/>
            <person name="Schlien K."/>
            <person name="Gottschalk G."/>
            <person name="Buckel W."/>
            <person name="Daniel R."/>
        </authorList>
    </citation>
    <scope>NUCLEOTIDE SEQUENCE [LARGE SCALE GENOMIC DNA]</scope>
    <source>
        <strain evidence="5">X2</strain>
    </source>
</reference>